<feature type="transmembrane region" description="Helical" evidence="7">
    <location>
        <begin position="92"/>
        <end position="115"/>
    </location>
</feature>
<evidence type="ECO:0000313" key="10">
    <source>
        <dbReference type="Proteomes" id="UP000807342"/>
    </source>
</evidence>
<evidence type="ECO:0000256" key="6">
    <source>
        <dbReference type="ARBA" id="ARBA00023136"/>
    </source>
</evidence>
<comment type="function">
    <text evidence="7">May be involved in the degradation of misfolded endoplasmic reticulum (ER) luminal proteins.</text>
</comment>
<comment type="similarity">
    <text evidence="2 7">Belongs to the derlin family.</text>
</comment>
<evidence type="ECO:0000313" key="9">
    <source>
        <dbReference type="EMBL" id="KAF9446443.1"/>
    </source>
</evidence>
<comment type="subcellular location">
    <subcellularLocation>
        <location evidence="1 7">Endoplasmic reticulum membrane</location>
        <topology evidence="1 7">Multi-pass membrane protein</topology>
    </subcellularLocation>
</comment>
<accession>A0A9P5X8I1</accession>
<feature type="transmembrane region" description="Helical" evidence="7">
    <location>
        <begin position="62"/>
        <end position="80"/>
    </location>
</feature>
<dbReference type="OrthoDB" id="1716531at2759"/>
<feature type="transmembrane region" description="Helical" evidence="7">
    <location>
        <begin position="21"/>
        <end position="42"/>
    </location>
</feature>
<evidence type="ECO:0000256" key="1">
    <source>
        <dbReference type="ARBA" id="ARBA00004477"/>
    </source>
</evidence>
<dbReference type="GO" id="GO:0005789">
    <property type="term" value="C:endoplasmic reticulum membrane"/>
    <property type="evidence" value="ECO:0007669"/>
    <property type="project" value="UniProtKB-SubCell"/>
</dbReference>
<dbReference type="SUPFAM" id="SSF144091">
    <property type="entry name" value="Rhomboid-like"/>
    <property type="match status" value="1"/>
</dbReference>
<dbReference type="Proteomes" id="UP000807342">
    <property type="component" value="Unassembled WGS sequence"/>
</dbReference>
<feature type="transmembrane region" description="Helical" evidence="7">
    <location>
        <begin position="135"/>
        <end position="155"/>
    </location>
</feature>
<dbReference type="Pfam" id="PF04511">
    <property type="entry name" value="DER1"/>
    <property type="match status" value="1"/>
</dbReference>
<protein>
    <recommendedName>
        <fullName evidence="7">Derlin</fullName>
    </recommendedName>
</protein>
<reference evidence="9" key="1">
    <citation type="submission" date="2020-11" db="EMBL/GenBank/DDBJ databases">
        <authorList>
            <consortium name="DOE Joint Genome Institute"/>
            <person name="Ahrendt S."/>
            <person name="Riley R."/>
            <person name="Andreopoulos W."/>
            <person name="Labutti K."/>
            <person name="Pangilinan J."/>
            <person name="Ruiz-Duenas F.J."/>
            <person name="Barrasa J.M."/>
            <person name="Sanchez-Garcia M."/>
            <person name="Camarero S."/>
            <person name="Miyauchi S."/>
            <person name="Serrano A."/>
            <person name="Linde D."/>
            <person name="Babiker R."/>
            <person name="Drula E."/>
            <person name="Ayuso-Fernandez I."/>
            <person name="Pacheco R."/>
            <person name="Padilla G."/>
            <person name="Ferreira P."/>
            <person name="Barriuso J."/>
            <person name="Kellner H."/>
            <person name="Castanera R."/>
            <person name="Alfaro M."/>
            <person name="Ramirez L."/>
            <person name="Pisabarro A.G."/>
            <person name="Kuo A."/>
            <person name="Tritt A."/>
            <person name="Lipzen A."/>
            <person name="He G."/>
            <person name="Yan M."/>
            <person name="Ng V."/>
            <person name="Cullen D."/>
            <person name="Martin F."/>
            <person name="Rosso M.-N."/>
            <person name="Henrissat B."/>
            <person name="Hibbett D."/>
            <person name="Martinez A.T."/>
            <person name="Grigoriev I.V."/>
        </authorList>
    </citation>
    <scope>NUCLEOTIDE SEQUENCE</scope>
    <source>
        <strain evidence="9">MF-IS2</strain>
    </source>
</reference>
<evidence type="ECO:0000256" key="5">
    <source>
        <dbReference type="ARBA" id="ARBA00022989"/>
    </source>
</evidence>
<evidence type="ECO:0000256" key="7">
    <source>
        <dbReference type="RuleBase" id="RU363059"/>
    </source>
</evidence>
<name>A0A9P5X8I1_9AGAR</name>
<dbReference type="GO" id="GO:0006950">
    <property type="term" value="P:response to stress"/>
    <property type="evidence" value="ECO:0007669"/>
    <property type="project" value="UniProtKB-ARBA"/>
</dbReference>
<sequence length="230" mass="24701">MVSPYKILFVAELVLRKLQLWRLYTSFFLGPGGISYIFELVFLYRTADQLESGPYAGRSADFAWQIVFAGASIIGLTRPLNAYIFSRPLLVALVYLSSSLAPPGAQTSLMGLITLPVQYLPYIMIGMDLLMGGPGAAAQAIAGAVVGHAWLWSVWGMSLGTTGPLVEYARAPRWLRNWFDGGRRPPQAPGSGGGSTRMAAGGVHVVPPRNEATASTSAHRWGSGQRLGSD</sequence>
<dbReference type="PANTHER" id="PTHR11009">
    <property type="entry name" value="DER1-LIKE PROTEIN, DERLIN"/>
    <property type="match status" value="1"/>
</dbReference>
<proteinExistence type="inferred from homology"/>
<evidence type="ECO:0000256" key="4">
    <source>
        <dbReference type="ARBA" id="ARBA00022824"/>
    </source>
</evidence>
<gene>
    <name evidence="9" type="ORF">P691DRAFT_803939</name>
</gene>
<evidence type="ECO:0000256" key="8">
    <source>
        <dbReference type="SAM" id="MobiDB-lite"/>
    </source>
</evidence>
<dbReference type="InterPro" id="IPR007599">
    <property type="entry name" value="DER1"/>
</dbReference>
<evidence type="ECO:0000256" key="3">
    <source>
        <dbReference type="ARBA" id="ARBA00022692"/>
    </source>
</evidence>
<dbReference type="EMBL" id="MU151245">
    <property type="protein sequence ID" value="KAF9446443.1"/>
    <property type="molecule type" value="Genomic_DNA"/>
</dbReference>
<keyword evidence="4 7" id="KW-0256">Endoplasmic reticulum</keyword>
<dbReference type="AlphaFoldDB" id="A0A9P5X8I1"/>
<dbReference type="InterPro" id="IPR035952">
    <property type="entry name" value="Rhomboid-like_sf"/>
</dbReference>
<keyword evidence="3 7" id="KW-0812">Transmembrane</keyword>
<feature type="region of interest" description="Disordered" evidence="8">
    <location>
        <begin position="180"/>
        <end position="230"/>
    </location>
</feature>
<keyword evidence="5 7" id="KW-1133">Transmembrane helix</keyword>
<keyword evidence="6 7" id="KW-0472">Membrane</keyword>
<organism evidence="9 10">
    <name type="scientific">Macrolepiota fuliginosa MF-IS2</name>
    <dbReference type="NCBI Taxonomy" id="1400762"/>
    <lineage>
        <taxon>Eukaryota</taxon>
        <taxon>Fungi</taxon>
        <taxon>Dikarya</taxon>
        <taxon>Basidiomycota</taxon>
        <taxon>Agaricomycotina</taxon>
        <taxon>Agaricomycetes</taxon>
        <taxon>Agaricomycetidae</taxon>
        <taxon>Agaricales</taxon>
        <taxon>Agaricineae</taxon>
        <taxon>Agaricaceae</taxon>
        <taxon>Macrolepiota</taxon>
    </lineage>
</organism>
<comment type="caution">
    <text evidence="9">The sequence shown here is derived from an EMBL/GenBank/DDBJ whole genome shotgun (WGS) entry which is preliminary data.</text>
</comment>
<keyword evidence="10" id="KW-1185">Reference proteome</keyword>
<evidence type="ECO:0000256" key="2">
    <source>
        <dbReference type="ARBA" id="ARBA00008917"/>
    </source>
</evidence>